<dbReference type="GO" id="GO:0043025">
    <property type="term" value="C:neuronal cell body"/>
    <property type="evidence" value="ECO:0007669"/>
    <property type="project" value="TreeGrafter"/>
</dbReference>
<gene>
    <name evidence="9" type="ORF">PVAND_000651</name>
</gene>
<comment type="caution">
    <text evidence="8">Lacks conserved residue(s) required for the propagation of feature annotation.</text>
</comment>
<keyword evidence="7 8" id="KW-0807">Transducer</keyword>
<dbReference type="Proteomes" id="UP001107558">
    <property type="component" value="Chromosome 3"/>
</dbReference>
<comment type="subcellular location">
    <subcellularLocation>
        <location evidence="1 8">Cell membrane</location>
        <topology evidence="1 8">Multi-pass membrane protein</topology>
    </subcellularLocation>
</comment>
<feature type="transmembrane region" description="Helical" evidence="8">
    <location>
        <begin position="273"/>
        <end position="294"/>
    </location>
</feature>
<feature type="transmembrane region" description="Helical" evidence="8">
    <location>
        <begin position="75"/>
        <end position="93"/>
    </location>
</feature>
<keyword evidence="4 8" id="KW-1133">Transmembrane helix</keyword>
<comment type="similarity">
    <text evidence="8">Belongs to the insect chemoreceptor superfamily. Gustatory receptor (GR) family.</text>
</comment>
<evidence type="ECO:0000256" key="1">
    <source>
        <dbReference type="ARBA" id="ARBA00004651"/>
    </source>
</evidence>
<dbReference type="GO" id="GO:0030424">
    <property type="term" value="C:axon"/>
    <property type="evidence" value="ECO:0007669"/>
    <property type="project" value="TreeGrafter"/>
</dbReference>
<evidence type="ECO:0000256" key="2">
    <source>
        <dbReference type="ARBA" id="ARBA00022475"/>
    </source>
</evidence>
<name>A0A9J6BKT5_POLVA</name>
<keyword evidence="6 8" id="KW-0675">Receptor</keyword>
<feature type="transmembrane region" description="Helical" evidence="8">
    <location>
        <begin position="162"/>
        <end position="186"/>
    </location>
</feature>
<accession>A0A9J6BKT5</accession>
<keyword evidence="3 8" id="KW-0812">Transmembrane</keyword>
<keyword evidence="5 8" id="KW-0472">Membrane</keyword>
<comment type="function">
    <text evidence="8">Gustatory receptor which mediates acceptance or avoidance behavior, depending on its substrates.</text>
</comment>
<comment type="caution">
    <text evidence="9">The sequence shown here is derived from an EMBL/GenBank/DDBJ whole genome shotgun (WGS) entry which is preliminary data.</text>
</comment>
<evidence type="ECO:0000313" key="10">
    <source>
        <dbReference type="Proteomes" id="UP001107558"/>
    </source>
</evidence>
<reference evidence="9" key="1">
    <citation type="submission" date="2021-03" db="EMBL/GenBank/DDBJ databases">
        <title>Chromosome level genome of the anhydrobiotic midge Polypedilum vanderplanki.</title>
        <authorList>
            <person name="Yoshida Y."/>
            <person name="Kikawada T."/>
            <person name="Gusev O."/>
        </authorList>
    </citation>
    <scope>NUCLEOTIDE SEQUENCE</scope>
    <source>
        <strain evidence="9">NIAS01</strain>
        <tissue evidence="9">Whole body or cell culture</tissue>
    </source>
</reference>
<dbReference type="GO" id="GO:0007635">
    <property type="term" value="P:chemosensory behavior"/>
    <property type="evidence" value="ECO:0007669"/>
    <property type="project" value="TreeGrafter"/>
</dbReference>
<evidence type="ECO:0000256" key="3">
    <source>
        <dbReference type="ARBA" id="ARBA00022692"/>
    </source>
</evidence>
<dbReference type="PANTHER" id="PTHR21143:SF104">
    <property type="entry name" value="GUSTATORY RECEPTOR 8A-RELATED"/>
    <property type="match status" value="1"/>
</dbReference>
<evidence type="ECO:0000313" key="9">
    <source>
        <dbReference type="EMBL" id="KAG5670381.1"/>
    </source>
</evidence>
<keyword evidence="2 8" id="KW-1003">Cell membrane</keyword>
<feature type="transmembrane region" description="Helical" evidence="8">
    <location>
        <begin position="344"/>
        <end position="366"/>
    </location>
</feature>
<evidence type="ECO:0000256" key="7">
    <source>
        <dbReference type="ARBA" id="ARBA00023224"/>
    </source>
</evidence>
<feature type="transmembrane region" description="Helical" evidence="8">
    <location>
        <begin position="129"/>
        <end position="150"/>
    </location>
</feature>
<dbReference type="GO" id="GO:0030425">
    <property type="term" value="C:dendrite"/>
    <property type="evidence" value="ECO:0007669"/>
    <property type="project" value="TreeGrafter"/>
</dbReference>
<dbReference type="GO" id="GO:0050909">
    <property type="term" value="P:sensory perception of taste"/>
    <property type="evidence" value="ECO:0007669"/>
    <property type="project" value="InterPro"/>
</dbReference>
<dbReference type="OrthoDB" id="6478931at2759"/>
<dbReference type="Pfam" id="PF08395">
    <property type="entry name" value="7tm_7"/>
    <property type="match status" value="1"/>
</dbReference>
<keyword evidence="10" id="KW-1185">Reference proteome</keyword>
<dbReference type="PANTHER" id="PTHR21143">
    <property type="entry name" value="INVERTEBRATE GUSTATORY RECEPTOR"/>
    <property type="match status" value="1"/>
</dbReference>
<dbReference type="GO" id="GO:0005886">
    <property type="term" value="C:plasma membrane"/>
    <property type="evidence" value="ECO:0007669"/>
    <property type="project" value="UniProtKB-SubCell"/>
</dbReference>
<dbReference type="GO" id="GO:0008049">
    <property type="term" value="P:male courtship behavior"/>
    <property type="evidence" value="ECO:0007669"/>
    <property type="project" value="TreeGrafter"/>
</dbReference>
<evidence type="ECO:0000256" key="8">
    <source>
        <dbReference type="RuleBase" id="RU363108"/>
    </source>
</evidence>
<dbReference type="InterPro" id="IPR013604">
    <property type="entry name" value="7TM_chemorcpt"/>
</dbReference>
<dbReference type="AlphaFoldDB" id="A0A9J6BKT5"/>
<evidence type="ECO:0000256" key="5">
    <source>
        <dbReference type="ARBA" id="ARBA00023136"/>
    </source>
</evidence>
<dbReference type="GO" id="GO:0007165">
    <property type="term" value="P:signal transduction"/>
    <property type="evidence" value="ECO:0007669"/>
    <property type="project" value="UniProtKB-KW"/>
</dbReference>
<feature type="transmembrane region" description="Helical" evidence="8">
    <location>
        <begin position="38"/>
        <end position="55"/>
    </location>
</feature>
<sequence>MSISCADNLHRFYQICGILPIQLCINFKANQSKKLRRYSIFLLWCLSTSIFSVFYERDLFLNSKKSNVGETVDFIQLVLMRMSSIIIISEAFLTRQHLINYFNNLHDVDELMMKINVKMNFQAEQSQNFIKIFIILLLYSIFESFCLVTYKYRNRTDLLIYWISYMPFLFFSCIRYLQLMNLIIIIKRRIDIVNEKLKQITFIHQHSMENLQHLRMICYKLSIMSQMINLSFGLSTLINLANDFITITLNSYFTFVAFQNLKFKSIIKIIEIIFWSLPHCMNIIALATVCQLTLLSTNRTAMFLHRINFNLSKKQHSIFMSHFNLQLLQQKIQFHAFGFFNIDFTLLFAIAATVTTYLVILIQFHLSEKYKGTEMTFT</sequence>
<dbReference type="EMBL" id="JADBJN010000003">
    <property type="protein sequence ID" value="KAG5670381.1"/>
    <property type="molecule type" value="Genomic_DNA"/>
</dbReference>
<organism evidence="9 10">
    <name type="scientific">Polypedilum vanderplanki</name>
    <name type="common">Sleeping chironomid midge</name>
    <dbReference type="NCBI Taxonomy" id="319348"/>
    <lineage>
        <taxon>Eukaryota</taxon>
        <taxon>Metazoa</taxon>
        <taxon>Ecdysozoa</taxon>
        <taxon>Arthropoda</taxon>
        <taxon>Hexapoda</taxon>
        <taxon>Insecta</taxon>
        <taxon>Pterygota</taxon>
        <taxon>Neoptera</taxon>
        <taxon>Endopterygota</taxon>
        <taxon>Diptera</taxon>
        <taxon>Nematocera</taxon>
        <taxon>Chironomoidea</taxon>
        <taxon>Chironomidae</taxon>
        <taxon>Chironominae</taxon>
        <taxon>Polypedilum</taxon>
        <taxon>Polypedilum</taxon>
    </lineage>
</organism>
<evidence type="ECO:0000256" key="6">
    <source>
        <dbReference type="ARBA" id="ARBA00023170"/>
    </source>
</evidence>
<protein>
    <recommendedName>
        <fullName evidence="8">Gustatory receptor</fullName>
    </recommendedName>
</protein>
<proteinExistence type="inferred from homology"/>
<evidence type="ECO:0000256" key="4">
    <source>
        <dbReference type="ARBA" id="ARBA00022989"/>
    </source>
</evidence>